<feature type="transmembrane region" description="Helical" evidence="1">
    <location>
        <begin position="120"/>
        <end position="143"/>
    </location>
</feature>
<dbReference type="Proteomes" id="UP000564704">
    <property type="component" value="Unassembled WGS sequence"/>
</dbReference>
<dbReference type="AlphaFoldDB" id="A0A844CIA7"/>
<evidence type="ECO:0000256" key="1">
    <source>
        <dbReference type="SAM" id="Phobius"/>
    </source>
</evidence>
<sequence length="190" mass="21043">MAERNTTRLYVKRLVYVALWLGLVFLHLLPIDVARPSPLSAPSFLERIWTGPDLHLAITFAWVLRRPEYVPPLLVAGTFLMSDLLLQRPPGLWAALALVGSEALRSRAPGLRDLTFPVEWLNVATTTLAMFLGYRIILGVMMIETGPLSPTLMQALVTIAIYPLIVALSQLLFGVRKLAPGDIDGMEART</sequence>
<feature type="transmembrane region" description="Helical" evidence="1">
    <location>
        <begin position="155"/>
        <end position="175"/>
    </location>
</feature>
<evidence type="ECO:0000313" key="3">
    <source>
        <dbReference type="Proteomes" id="UP000564704"/>
    </source>
</evidence>
<protein>
    <submittedName>
        <fullName evidence="2">Rod shape-determining protein MreD</fullName>
    </submittedName>
</protein>
<dbReference type="RefSeq" id="WP_154150006.1">
    <property type="nucleotide sequence ID" value="NZ_SZWE01000001.1"/>
</dbReference>
<gene>
    <name evidence="2" type="ORF">FDP25_06370</name>
</gene>
<proteinExistence type="predicted"/>
<organism evidence="2 3">
    <name type="scientific">Roseovarius bejariae</name>
    <dbReference type="NCBI Taxonomy" id="2576383"/>
    <lineage>
        <taxon>Bacteria</taxon>
        <taxon>Pseudomonadati</taxon>
        <taxon>Pseudomonadota</taxon>
        <taxon>Alphaproteobacteria</taxon>
        <taxon>Rhodobacterales</taxon>
        <taxon>Roseobacteraceae</taxon>
        <taxon>Roseovarius</taxon>
    </lineage>
</organism>
<accession>A0A844CIA7</accession>
<keyword evidence="1" id="KW-1133">Transmembrane helix</keyword>
<keyword evidence="3" id="KW-1185">Reference proteome</keyword>
<feature type="transmembrane region" description="Helical" evidence="1">
    <location>
        <begin position="14"/>
        <end position="31"/>
    </location>
</feature>
<dbReference type="OrthoDB" id="7629477at2"/>
<reference evidence="2 3" key="1">
    <citation type="submission" date="2019-05" db="EMBL/GenBank/DDBJ databases">
        <title>Roseovarius bejariae sp. nov., a moderately halophylic bacterium isolated from a saline soil in Rambla Salada (Murcia).</title>
        <authorList>
            <person name="Castro D.J."/>
            <person name="Gomez-Altuve A."/>
            <person name="Reina J.C."/>
            <person name="Rodriguez M."/>
            <person name="Sampedro I."/>
            <person name="Llamas I."/>
            <person name="Martinez-Checa F."/>
        </authorList>
    </citation>
    <scope>NUCLEOTIDE SEQUENCE [LARGE SCALE GENOMIC DNA]</scope>
    <source>
        <strain evidence="2 3">A21</strain>
    </source>
</reference>
<name>A0A844CIA7_9RHOB</name>
<keyword evidence="1" id="KW-0812">Transmembrane</keyword>
<comment type="caution">
    <text evidence="2">The sequence shown here is derived from an EMBL/GenBank/DDBJ whole genome shotgun (WGS) entry which is preliminary data.</text>
</comment>
<evidence type="ECO:0000313" key="2">
    <source>
        <dbReference type="EMBL" id="MRU15051.1"/>
    </source>
</evidence>
<keyword evidence="1" id="KW-0472">Membrane</keyword>
<dbReference type="EMBL" id="SZWE01000001">
    <property type="protein sequence ID" value="MRU15051.1"/>
    <property type="molecule type" value="Genomic_DNA"/>
</dbReference>